<dbReference type="InterPro" id="IPR031799">
    <property type="entry name" value="Znf-C2H2_ribbon"/>
</dbReference>
<dbReference type="Pfam" id="PF11560">
    <property type="entry name" value="LAP2alpha"/>
    <property type="match status" value="1"/>
</dbReference>
<reference evidence="4" key="1">
    <citation type="submission" date="2025-08" db="UniProtKB">
        <authorList>
            <consortium name="Ensembl"/>
        </authorList>
    </citation>
    <scope>IDENTIFICATION</scope>
</reference>
<dbReference type="PANTHER" id="PTHR21695">
    <property type="entry name" value="ZINC FINGER PROTEIN 414"/>
    <property type="match status" value="1"/>
</dbReference>
<dbReference type="GeneTree" id="ENSGT00390000006876"/>
<dbReference type="PANTHER" id="PTHR21695:SF0">
    <property type="entry name" value="ZINC FINGER PROTEIN 414"/>
    <property type="match status" value="1"/>
</dbReference>
<feature type="compositionally biased region" description="Polar residues" evidence="2">
    <location>
        <begin position="45"/>
        <end position="69"/>
    </location>
</feature>
<dbReference type="PROSITE" id="PS50157">
    <property type="entry name" value="ZINC_FINGER_C2H2_2"/>
    <property type="match status" value="1"/>
</dbReference>
<organism evidence="4 5">
    <name type="scientific">Naja naja</name>
    <name type="common">Indian cobra</name>
    <dbReference type="NCBI Taxonomy" id="35670"/>
    <lineage>
        <taxon>Eukaryota</taxon>
        <taxon>Metazoa</taxon>
        <taxon>Chordata</taxon>
        <taxon>Craniata</taxon>
        <taxon>Vertebrata</taxon>
        <taxon>Euteleostomi</taxon>
        <taxon>Lepidosauria</taxon>
        <taxon>Squamata</taxon>
        <taxon>Bifurcata</taxon>
        <taxon>Unidentata</taxon>
        <taxon>Episquamata</taxon>
        <taxon>Toxicofera</taxon>
        <taxon>Serpentes</taxon>
        <taxon>Colubroidea</taxon>
        <taxon>Elapidae</taxon>
        <taxon>Elapinae</taxon>
        <taxon>Naja</taxon>
    </lineage>
</organism>
<keyword evidence="5" id="KW-1185">Reference proteome</keyword>
<evidence type="ECO:0000313" key="5">
    <source>
        <dbReference type="Proteomes" id="UP000694559"/>
    </source>
</evidence>
<evidence type="ECO:0000259" key="3">
    <source>
        <dbReference type="PROSITE" id="PS50157"/>
    </source>
</evidence>
<feature type="compositionally biased region" description="Basic and acidic residues" evidence="2">
    <location>
        <begin position="677"/>
        <end position="686"/>
    </location>
</feature>
<feature type="region of interest" description="Disordered" evidence="2">
    <location>
        <begin position="1"/>
        <end position="94"/>
    </location>
</feature>
<evidence type="ECO:0000256" key="2">
    <source>
        <dbReference type="SAM" id="MobiDB-lite"/>
    </source>
</evidence>
<dbReference type="Ensembl" id="ENSNNAT00000011694.1">
    <property type="protein sequence ID" value="ENSNNAP00000011182.1"/>
    <property type="gene ID" value="ENSNNAG00000007478.1"/>
</dbReference>
<dbReference type="InterPro" id="IPR021623">
    <property type="entry name" value="LAP2alpha_C"/>
</dbReference>
<feature type="region of interest" description="Disordered" evidence="2">
    <location>
        <begin position="399"/>
        <end position="419"/>
    </location>
</feature>
<feature type="domain" description="C2H2-type" evidence="3">
    <location>
        <begin position="131"/>
        <end position="160"/>
    </location>
</feature>
<feature type="region of interest" description="Disordered" evidence="2">
    <location>
        <begin position="346"/>
        <end position="376"/>
    </location>
</feature>
<reference evidence="4" key="2">
    <citation type="submission" date="2025-09" db="UniProtKB">
        <authorList>
            <consortium name="Ensembl"/>
        </authorList>
    </citation>
    <scope>IDENTIFICATION</scope>
</reference>
<proteinExistence type="predicted"/>
<dbReference type="Proteomes" id="UP000694559">
    <property type="component" value="Unplaced"/>
</dbReference>
<dbReference type="PROSITE" id="PS00028">
    <property type="entry name" value="ZINC_FINGER_C2H2_1"/>
    <property type="match status" value="2"/>
</dbReference>
<name>A0A8C6X9T9_NAJNA</name>
<accession>A0A8C6X9T9</accession>
<dbReference type="Gene3D" id="1.10.287.3160">
    <property type="match status" value="1"/>
</dbReference>
<evidence type="ECO:0000256" key="1">
    <source>
        <dbReference type="PROSITE-ProRule" id="PRU00042"/>
    </source>
</evidence>
<protein>
    <recommendedName>
        <fullName evidence="3">C2H2-type domain-containing protein</fullName>
    </recommendedName>
</protein>
<dbReference type="SMART" id="SM00355">
    <property type="entry name" value="ZnF_C2H2"/>
    <property type="match status" value="3"/>
</dbReference>
<evidence type="ECO:0000313" key="4">
    <source>
        <dbReference type="Ensembl" id="ENSNNAP00000011182.1"/>
    </source>
</evidence>
<dbReference type="Pfam" id="PF15909">
    <property type="entry name" value="zf-C2H2_8"/>
    <property type="match status" value="1"/>
</dbReference>
<feature type="compositionally biased region" description="Low complexity" evidence="2">
    <location>
        <begin position="665"/>
        <end position="675"/>
    </location>
</feature>
<dbReference type="OrthoDB" id="8730587at2759"/>
<keyword evidence="1" id="KW-0863">Zinc-finger</keyword>
<sequence length="706" mass="77424">MLGSIVNEEPPSMLPALTAVPLPSHELRDSPPHLQSLAEKEEVPSVTSPASSSEGSNNPGLFGSQTQPAWSGGGSSTRNQDLQLPKRRPTAGKRYQCSGDGCRLACRSIKELLNHMQVHYRPTESLEGKTFRCSTSGCLESFPNMQDLMGHMKVHYKPNRYFKCENCMSRFRTHRSLFKHLHSCSDANTNTTASPALTSEKPIFPSSSGLEKEPPGKLLEELPKLQSFMQHFKKEALLPGTTDTPLATDSLPAGLPGPLETGPLPASPTYPLLEQSLFGPPSLTKFSGPPHPSVSGSFLPYMHPTSYALPQAAVQNRLRPFLPAGQGLPVSNAVWKKSQESGAYIPAESSHSITSDSGQLMDRNYSDDEGLNDADQGSVPGLFQPAIFRSLLFKAKKATGRGLAPEPQEPADLSEDPNDPLFSKKTVTADVIPAPKMFTTVIQRQWSSLGSAPSPSSLDKKLFNVGGDLSKALEVPDVDAPVAALQANTDIPGEPEDSLKAEDKKAEQTLQRTHLSAAWAVKASTAASFFNRASLIWLRELQERIPLDDVRSHLHVKKLLAAVEFSADATLSAARFASRAIGGTVTSRRLLWLKQWQADMRHKWRLATAPFKGDKLFGEALDKVLVDSKDKGKVLPSRSRKSEFRSTPYVRRSYYRTPEAGGGFPRPQRPFAPRQEQNQDRADRNHPFNNKRPFGEAGGHPFRHPR</sequence>
<feature type="region of interest" description="Disordered" evidence="2">
    <location>
        <begin position="189"/>
        <end position="214"/>
    </location>
</feature>
<dbReference type="InterPro" id="IPR013087">
    <property type="entry name" value="Znf_C2H2_type"/>
</dbReference>
<keyword evidence="1" id="KW-0862">Zinc</keyword>
<dbReference type="InterPro" id="IPR039882">
    <property type="entry name" value="ZN414"/>
</dbReference>
<dbReference type="Gene3D" id="3.30.160.60">
    <property type="entry name" value="Classic Zinc Finger"/>
    <property type="match status" value="1"/>
</dbReference>
<dbReference type="GO" id="GO:0008270">
    <property type="term" value="F:zinc ion binding"/>
    <property type="evidence" value="ECO:0007669"/>
    <property type="project" value="UniProtKB-KW"/>
</dbReference>
<keyword evidence="1" id="KW-0479">Metal-binding</keyword>
<feature type="region of interest" description="Disordered" evidence="2">
    <location>
        <begin position="655"/>
        <end position="706"/>
    </location>
</feature>
<dbReference type="AlphaFoldDB" id="A0A8C6X9T9"/>
<feature type="compositionally biased region" description="Polar residues" evidence="2">
    <location>
        <begin position="349"/>
        <end position="358"/>
    </location>
</feature>